<dbReference type="AlphaFoldDB" id="A0A3S1J4Y7"/>
<dbReference type="EMBL" id="RSCL01000004">
    <property type="protein sequence ID" value="RUT07793.1"/>
    <property type="molecule type" value="Genomic_DNA"/>
</dbReference>
<sequence length="55" mass="6252">MSINKYLVQSFVNDLLEGSPEDKLFYQNRIIDLLGGDSTLNVNNLPPRRGRADED</sequence>
<reference evidence="1" key="2">
    <citation type="journal article" date="2019" name="Genome Biol. Evol.">
        <title>Day and night: Metabolic profiles and evolutionary relationships of six axenic non-marine cyanobacteria.</title>
        <authorList>
            <person name="Will S.E."/>
            <person name="Henke P."/>
            <person name="Boedeker C."/>
            <person name="Huang S."/>
            <person name="Brinkmann H."/>
            <person name="Rohde M."/>
            <person name="Jarek M."/>
            <person name="Friedl T."/>
            <person name="Seufert S."/>
            <person name="Schumacher M."/>
            <person name="Overmann J."/>
            <person name="Neumann-Schaal M."/>
            <person name="Petersen J."/>
        </authorList>
    </citation>
    <scope>NUCLEOTIDE SEQUENCE [LARGE SCALE GENOMIC DNA]</scope>
    <source>
        <strain evidence="1">PCC 7102</strain>
    </source>
</reference>
<accession>A0A3S1J4Y7</accession>
<evidence type="ECO:0000313" key="1">
    <source>
        <dbReference type="EMBL" id="RUT07793.1"/>
    </source>
</evidence>
<comment type="caution">
    <text evidence="1">The sequence shown here is derived from an EMBL/GenBank/DDBJ whole genome shotgun (WGS) entry which is preliminary data.</text>
</comment>
<reference evidence="1" key="1">
    <citation type="submission" date="2018-12" db="EMBL/GenBank/DDBJ databases">
        <authorList>
            <person name="Will S."/>
            <person name="Neumann-Schaal M."/>
            <person name="Henke P."/>
        </authorList>
    </citation>
    <scope>NUCLEOTIDE SEQUENCE</scope>
    <source>
        <strain evidence="1">PCC 7102</strain>
    </source>
</reference>
<protein>
    <submittedName>
        <fullName evidence="1">Uncharacterized protein</fullName>
    </submittedName>
</protein>
<proteinExistence type="predicted"/>
<dbReference type="RefSeq" id="WP_158632805.1">
    <property type="nucleotide sequence ID" value="NZ_RSCL01000004.1"/>
</dbReference>
<organism evidence="1 2">
    <name type="scientific">Dulcicalothrix desertica PCC 7102</name>
    <dbReference type="NCBI Taxonomy" id="232991"/>
    <lineage>
        <taxon>Bacteria</taxon>
        <taxon>Bacillati</taxon>
        <taxon>Cyanobacteriota</taxon>
        <taxon>Cyanophyceae</taxon>
        <taxon>Nostocales</taxon>
        <taxon>Calotrichaceae</taxon>
        <taxon>Dulcicalothrix</taxon>
    </lineage>
</organism>
<gene>
    <name evidence="1" type="ORF">DSM106972_020530</name>
</gene>
<name>A0A3S1J4Y7_9CYAN</name>
<keyword evidence="2" id="KW-1185">Reference proteome</keyword>
<evidence type="ECO:0000313" key="2">
    <source>
        <dbReference type="Proteomes" id="UP000271624"/>
    </source>
</evidence>
<dbReference type="Proteomes" id="UP000271624">
    <property type="component" value="Unassembled WGS sequence"/>
</dbReference>